<evidence type="ECO:0000256" key="1">
    <source>
        <dbReference type="SAM" id="MobiDB-lite"/>
    </source>
</evidence>
<dbReference type="Proteomes" id="UP001501231">
    <property type="component" value="Unassembled WGS sequence"/>
</dbReference>
<organism evidence="2 3">
    <name type="scientific">Actinomadura vinacea</name>
    <dbReference type="NCBI Taxonomy" id="115336"/>
    <lineage>
        <taxon>Bacteria</taxon>
        <taxon>Bacillati</taxon>
        <taxon>Actinomycetota</taxon>
        <taxon>Actinomycetes</taxon>
        <taxon>Streptosporangiales</taxon>
        <taxon>Thermomonosporaceae</taxon>
        <taxon>Actinomadura</taxon>
    </lineage>
</organism>
<dbReference type="EMBL" id="BAAARW010000019">
    <property type="protein sequence ID" value="GAA2428812.1"/>
    <property type="molecule type" value="Genomic_DNA"/>
</dbReference>
<keyword evidence="3" id="KW-1185">Reference proteome</keyword>
<protein>
    <submittedName>
        <fullName evidence="2">Uncharacterized protein</fullName>
    </submittedName>
</protein>
<evidence type="ECO:0000313" key="2">
    <source>
        <dbReference type="EMBL" id="GAA2428812.1"/>
    </source>
</evidence>
<comment type="caution">
    <text evidence="2">The sequence shown here is derived from an EMBL/GenBank/DDBJ whole genome shotgun (WGS) entry which is preliminary data.</text>
</comment>
<accession>A0ABN3JFK1</accession>
<name>A0ABN3JFK1_9ACTN</name>
<sequence>MWSPKPSVDQFGPSSSPPATGRCIAAPQLWDQVADCEDAARAEAPGALDEAYTSPPTSAAPARGTVTRAENCRLMR</sequence>
<feature type="region of interest" description="Disordered" evidence="1">
    <location>
        <begin position="1"/>
        <end position="22"/>
    </location>
</feature>
<reference evidence="2 3" key="1">
    <citation type="journal article" date="2019" name="Int. J. Syst. Evol. Microbiol.">
        <title>The Global Catalogue of Microorganisms (GCM) 10K type strain sequencing project: providing services to taxonomists for standard genome sequencing and annotation.</title>
        <authorList>
            <consortium name="The Broad Institute Genomics Platform"/>
            <consortium name="The Broad Institute Genome Sequencing Center for Infectious Disease"/>
            <person name="Wu L."/>
            <person name="Ma J."/>
        </authorList>
    </citation>
    <scope>NUCLEOTIDE SEQUENCE [LARGE SCALE GENOMIC DNA]</scope>
    <source>
        <strain evidence="2 3">JCM 3325</strain>
    </source>
</reference>
<gene>
    <name evidence="2" type="ORF">GCM10010191_47460</name>
</gene>
<feature type="region of interest" description="Disordered" evidence="1">
    <location>
        <begin position="46"/>
        <end position="76"/>
    </location>
</feature>
<proteinExistence type="predicted"/>
<evidence type="ECO:0000313" key="3">
    <source>
        <dbReference type="Proteomes" id="UP001501231"/>
    </source>
</evidence>
<feature type="compositionally biased region" description="Low complexity" evidence="1">
    <location>
        <begin position="53"/>
        <end position="62"/>
    </location>
</feature>